<evidence type="ECO:0000256" key="6">
    <source>
        <dbReference type="ARBA" id="ARBA00023004"/>
    </source>
</evidence>
<dbReference type="Gene3D" id="2.40.170.20">
    <property type="entry name" value="TonB-dependent receptor, beta-barrel domain"/>
    <property type="match status" value="1"/>
</dbReference>
<dbReference type="PANTHER" id="PTHR32552:SF81">
    <property type="entry name" value="TONB-DEPENDENT OUTER MEMBRANE RECEPTOR"/>
    <property type="match status" value="1"/>
</dbReference>
<evidence type="ECO:0000256" key="10">
    <source>
        <dbReference type="ARBA" id="ARBA00023237"/>
    </source>
</evidence>
<comment type="subcellular location">
    <subcellularLocation>
        <location evidence="1 11">Cell outer membrane</location>
        <topology evidence="1 11">Multi-pass membrane protein</topology>
    </subcellularLocation>
</comment>
<evidence type="ECO:0000256" key="2">
    <source>
        <dbReference type="ARBA" id="ARBA00022448"/>
    </source>
</evidence>
<reference evidence="16 17" key="1">
    <citation type="submission" date="2014-11" db="EMBL/GenBank/DDBJ databases">
        <title>Complete Genome Sequence of Pseudoalteromonas sp. Strain OCN003 Isolated from Kaneohe Bay, Oahu, Hawaii.</title>
        <authorList>
            <person name="Beurmann S."/>
            <person name="Videau P."/>
            <person name="Ushijima B."/>
            <person name="Smith A.M."/>
            <person name="Aeby G.S."/>
            <person name="Callahan S.M."/>
            <person name="Belcaid M."/>
        </authorList>
    </citation>
    <scope>NUCLEOTIDE SEQUENCE [LARGE SCALE GENOMIC DNA]</scope>
    <source>
        <strain evidence="16 17">OCN003</strain>
    </source>
</reference>
<feature type="domain" description="TonB-dependent receptor-like beta-barrel" evidence="14">
    <location>
        <begin position="252"/>
        <end position="660"/>
    </location>
</feature>
<feature type="signal peptide" evidence="13">
    <location>
        <begin position="1"/>
        <end position="22"/>
    </location>
</feature>
<dbReference type="InterPro" id="IPR036942">
    <property type="entry name" value="Beta-barrel_TonB_sf"/>
</dbReference>
<dbReference type="AlphaFoldDB" id="A0A0A7EF65"/>
<keyword evidence="9 11" id="KW-0472">Membrane</keyword>
<evidence type="ECO:0000256" key="8">
    <source>
        <dbReference type="ARBA" id="ARBA00023077"/>
    </source>
</evidence>
<dbReference type="Pfam" id="PF00593">
    <property type="entry name" value="TonB_dep_Rec_b-barrel"/>
    <property type="match status" value="1"/>
</dbReference>
<keyword evidence="10 11" id="KW-0998">Cell outer membrane</keyword>
<organism evidence="16 17">
    <name type="scientific">Pseudoalteromonas piratica</name>
    <dbReference type="NCBI Taxonomy" id="1348114"/>
    <lineage>
        <taxon>Bacteria</taxon>
        <taxon>Pseudomonadati</taxon>
        <taxon>Pseudomonadota</taxon>
        <taxon>Gammaproteobacteria</taxon>
        <taxon>Alteromonadales</taxon>
        <taxon>Pseudoalteromonadaceae</taxon>
        <taxon>Pseudoalteromonas</taxon>
    </lineage>
</organism>
<keyword evidence="6" id="KW-0408">Iron</keyword>
<keyword evidence="13" id="KW-0732">Signal</keyword>
<dbReference type="SUPFAM" id="SSF56935">
    <property type="entry name" value="Porins"/>
    <property type="match status" value="1"/>
</dbReference>
<comment type="similarity">
    <text evidence="11 12">Belongs to the TonB-dependent receptor family.</text>
</comment>
<keyword evidence="3 11" id="KW-1134">Transmembrane beta strand</keyword>
<dbReference type="GO" id="GO:0009279">
    <property type="term" value="C:cell outer membrane"/>
    <property type="evidence" value="ECO:0007669"/>
    <property type="project" value="UniProtKB-SubCell"/>
</dbReference>
<gene>
    <name evidence="16" type="ORF">OM33_05250</name>
</gene>
<keyword evidence="7" id="KW-0406">Ion transport</keyword>
<evidence type="ECO:0000256" key="9">
    <source>
        <dbReference type="ARBA" id="ARBA00023136"/>
    </source>
</evidence>
<accession>A0A0A7EF65</accession>
<evidence type="ECO:0000256" key="7">
    <source>
        <dbReference type="ARBA" id="ARBA00023065"/>
    </source>
</evidence>
<evidence type="ECO:0000256" key="4">
    <source>
        <dbReference type="ARBA" id="ARBA00022496"/>
    </source>
</evidence>
<dbReference type="KEGG" id="pseo:OM33_05250"/>
<keyword evidence="5 11" id="KW-0812">Transmembrane</keyword>
<keyword evidence="17" id="KW-1185">Reference proteome</keyword>
<evidence type="ECO:0000259" key="14">
    <source>
        <dbReference type="Pfam" id="PF00593"/>
    </source>
</evidence>
<evidence type="ECO:0000313" key="16">
    <source>
        <dbReference type="EMBL" id="AIY64617.1"/>
    </source>
</evidence>
<feature type="domain" description="TonB-dependent receptor plug" evidence="15">
    <location>
        <begin position="43"/>
        <end position="149"/>
    </location>
</feature>
<evidence type="ECO:0000259" key="15">
    <source>
        <dbReference type="Pfam" id="PF07715"/>
    </source>
</evidence>
<dbReference type="EMBL" id="CP009888">
    <property type="protein sequence ID" value="AIY64617.1"/>
    <property type="molecule type" value="Genomic_DNA"/>
</dbReference>
<dbReference type="PANTHER" id="PTHR32552">
    <property type="entry name" value="FERRICHROME IRON RECEPTOR-RELATED"/>
    <property type="match status" value="1"/>
</dbReference>
<keyword evidence="2 11" id="KW-0813">Transport</keyword>
<dbReference type="Proteomes" id="UP000030341">
    <property type="component" value="Chromosome 1"/>
</dbReference>
<sequence>MKTSLKLVSAAILASITATTYANQDLDNIEVITVTGDFKQESVQTLSASVHVLGEEDIALRNAAHLDELLNTAANVNYTSGASRGRFIQIRGIGLRSQFVDPVNPSVGLLMDGINYSGLGGSALLFDTQQAEIYRGPQGTRFGADAMAGMIHINTAAASTEAQGKLQLGVGNYNSYNLGVAAGGGIDEVVGLRASIYQNVSDGYVDNIYLNEATQDQDEFVARFKAKTDFSDVFVSELNAHYIDIENGYDAFTLDNSRNSVADEPGQDNQESFAFSLRNNFSGLDAFDINFNVTALNADLLYSYDEDWVCNDANEPSLCEAGLHPWGYSSTDAYYRDRQDRSLELNAQGKEGDWIAGVYYQTKDEDLTRVYTWQAQDFTSNYQVDNFALFGQLETRIDDRTVLITGLRAENYQGDYSDNNGFVESVDDSMIGGKLALEHQVNSQAMIYTSLSRGYKAGGVNGEALAKARDEGTDQSFFEAIKYFDPEYLWNGEFGVKGMSKDKRLVLRLAAFYMYRDNMQVKAYKEYKADENSEPVFVGYLDNAASGRNYGLEIDGNYQLTDRISLNGALGYLRTRMDDFVNADGESKDGREQAQAPRYNYAFSARFDATDNLYVNLGIEGKDEYFFSDSHDSKAESVNLVNAKIGYIRNAWEVSAWVRNMFNQDYATRGFEFGNDPRDFYETHTYVQFAEPRMAGISFTYQY</sequence>
<evidence type="ECO:0000256" key="1">
    <source>
        <dbReference type="ARBA" id="ARBA00004571"/>
    </source>
</evidence>
<dbReference type="STRING" id="1348114.OM33_05250"/>
<dbReference type="InterPro" id="IPR000531">
    <property type="entry name" value="Beta-barrel_TonB"/>
</dbReference>
<proteinExistence type="inferred from homology"/>
<dbReference type="GO" id="GO:0006826">
    <property type="term" value="P:iron ion transport"/>
    <property type="evidence" value="ECO:0007669"/>
    <property type="project" value="UniProtKB-KW"/>
</dbReference>
<evidence type="ECO:0000256" key="13">
    <source>
        <dbReference type="SAM" id="SignalP"/>
    </source>
</evidence>
<dbReference type="Pfam" id="PF07715">
    <property type="entry name" value="Plug"/>
    <property type="match status" value="1"/>
</dbReference>
<dbReference type="eggNOG" id="COG4206">
    <property type="taxonomic scope" value="Bacteria"/>
</dbReference>
<dbReference type="InterPro" id="IPR039426">
    <property type="entry name" value="TonB-dep_rcpt-like"/>
</dbReference>
<dbReference type="HOGENOM" id="CLU_008287_15_0_6"/>
<dbReference type="InterPro" id="IPR012910">
    <property type="entry name" value="Plug_dom"/>
</dbReference>
<dbReference type="PROSITE" id="PS52016">
    <property type="entry name" value="TONB_DEPENDENT_REC_3"/>
    <property type="match status" value="1"/>
</dbReference>
<name>A0A0A7EF65_9GAMM</name>
<protein>
    <submittedName>
        <fullName evidence="16">TonB-dependent receptor</fullName>
    </submittedName>
</protein>
<evidence type="ECO:0000256" key="5">
    <source>
        <dbReference type="ARBA" id="ARBA00022692"/>
    </source>
</evidence>
<evidence type="ECO:0000256" key="11">
    <source>
        <dbReference type="PROSITE-ProRule" id="PRU01360"/>
    </source>
</evidence>
<evidence type="ECO:0000313" key="17">
    <source>
        <dbReference type="Proteomes" id="UP000030341"/>
    </source>
</evidence>
<evidence type="ECO:0000256" key="3">
    <source>
        <dbReference type="ARBA" id="ARBA00022452"/>
    </source>
</evidence>
<keyword evidence="8 12" id="KW-0798">TonB box</keyword>
<dbReference type="RefSeq" id="WP_038639626.1">
    <property type="nucleotide sequence ID" value="NZ_CP009888.1"/>
</dbReference>
<evidence type="ECO:0000256" key="12">
    <source>
        <dbReference type="RuleBase" id="RU003357"/>
    </source>
</evidence>
<keyword evidence="4" id="KW-0410">Iron transport</keyword>
<keyword evidence="16" id="KW-0675">Receptor</keyword>
<feature type="chain" id="PRO_5002028268" evidence="13">
    <location>
        <begin position="23"/>
        <end position="703"/>
    </location>
</feature>